<name>A0A3M7RFV4_BRAPC</name>
<accession>A0A3M7RFV4</accession>
<proteinExistence type="predicted"/>
<keyword evidence="2" id="KW-1185">Reference proteome</keyword>
<dbReference type="EMBL" id="REGN01003486">
    <property type="protein sequence ID" value="RNA22329.1"/>
    <property type="molecule type" value="Genomic_DNA"/>
</dbReference>
<dbReference type="AlphaFoldDB" id="A0A3M7RFV4"/>
<sequence>MAQTESGISLLQNILDDLNKPKFKLTDGCDDIDIKNICGEFFLREKTKIIFDNLEIDDDSRTEATIQFTINNFSLLKDKKNFILYSKSVLSEILNGLLRSN</sequence>
<protein>
    <submittedName>
        <fullName evidence="1">Uncharacterized protein</fullName>
    </submittedName>
</protein>
<evidence type="ECO:0000313" key="1">
    <source>
        <dbReference type="EMBL" id="RNA22329.1"/>
    </source>
</evidence>
<gene>
    <name evidence="1" type="ORF">BpHYR1_014755</name>
</gene>
<reference evidence="1 2" key="1">
    <citation type="journal article" date="2018" name="Sci. Rep.">
        <title>Genomic signatures of local adaptation to the degree of environmental predictability in rotifers.</title>
        <authorList>
            <person name="Franch-Gras L."/>
            <person name="Hahn C."/>
            <person name="Garcia-Roger E.M."/>
            <person name="Carmona M.J."/>
            <person name="Serra M."/>
            <person name="Gomez A."/>
        </authorList>
    </citation>
    <scope>NUCLEOTIDE SEQUENCE [LARGE SCALE GENOMIC DNA]</scope>
    <source>
        <strain evidence="1">HYR1</strain>
    </source>
</reference>
<dbReference type="Proteomes" id="UP000276133">
    <property type="component" value="Unassembled WGS sequence"/>
</dbReference>
<comment type="caution">
    <text evidence="1">The sequence shown here is derived from an EMBL/GenBank/DDBJ whole genome shotgun (WGS) entry which is preliminary data.</text>
</comment>
<organism evidence="1 2">
    <name type="scientific">Brachionus plicatilis</name>
    <name type="common">Marine rotifer</name>
    <name type="synonym">Brachionus muelleri</name>
    <dbReference type="NCBI Taxonomy" id="10195"/>
    <lineage>
        <taxon>Eukaryota</taxon>
        <taxon>Metazoa</taxon>
        <taxon>Spiralia</taxon>
        <taxon>Gnathifera</taxon>
        <taxon>Rotifera</taxon>
        <taxon>Eurotatoria</taxon>
        <taxon>Monogononta</taxon>
        <taxon>Pseudotrocha</taxon>
        <taxon>Ploima</taxon>
        <taxon>Brachionidae</taxon>
        <taxon>Brachionus</taxon>
    </lineage>
</organism>
<evidence type="ECO:0000313" key="2">
    <source>
        <dbReference type="Proteomes" id="UP000276133"/>
    </source>
</evidence>